<evidence type="ECO:0000256" key="3">
    <source>
        <dbReference type="ARBA" id="ARBA00022692"/>
    </source>
</evidence>
<dbReference type="RefSeq" id="WP_008290954.1">
    <property type="nucleotide sequence ID" value="NZ_JRQD01000001.1"/>
</dbReference>
<dbReference type="InterPro" id="IPR005598">
    <property type="entry name" value="ATP_synth_I"/>
</dbReference>
<feature type="transmembrane region" description="Helical" evidence="6">
    <location>
        <begin position="84"/>
        <end position="117"/>
    </location>
</feature>
<reference evidence="7 8" key="1">
    <citation type="submission" date="2014-09" db="EMBL/GenBank/DDBJ databases">
        <authorList>
            <person name="Grob C."/>
            <person name="Taubert M."/>
            <person name="Howat A.M."/>
            <person name="Burns O.J."/>
            <person name="Dixon J.L."/>
            <person name="Chen Y."/>
            <person name="Murrell J.C."/>
        </authorList>
    </citation>
    <scope>NUCLEOTIDE SEQUENCE [LARGE SCALE GENOMIC DNA]</scope>
    <source>
        <strain evidence="7">L4</strain>
    </source>
</reference>
<keyword evidence="4 6" id="KW-1133">Transmembrane helix</keyword>
<dbReference type="STRING" id="392484.LP43_0229"/>
<evidence type="ECO:0000256" key="5">
    <source>
        <dbReference type="ARBA" id="ARBA00023136"/>
    </source>
</evidence>
<evidence type="ECO:0000313" key="8">
    <source>
        <dbReference type="Proteomes" id="UP000029999"/>
    </source>
</evidence>
<dbReference type="Pfam" id="PF03899">
    <property type="entry name" value="ATP-synt_I"/>
    <property type="match status" value="1"/>
</dbReference>
<keyword evidence="2" id="KW-1003">Cell membrane</keyword>
<evidence type="ECO:0000313" key="7">
    <source>
        <dbReference type="EMBL" id="KGM07813.1"/>
    </source>
</evidence>
<name>A0A0A0BH25_9GAMM</name>
<evidence type="ECO:0000256" key="4">
    <source>
        <dbReference type="ARBA" id="ARBA00022989"/>
    </source>
</evidence>
<evidence type="ECO:0000256" key="1">
    <source>
        <dbReference type="ARBA" id="ARBA00004651"/>
    </source>
</evidence>
<feature type="transmembrane region" description="Helical" evidence="6">
    <location>
        <begin position="12"/>
        <end position="31"/>
    </location>
</feature>
<evidence type="ECO:0008006" key="9">
    <source>
        <dbReference type="Google" id="ProtNLM"/>
    </source>
</evidence>
<gene>
    <name evidence="7" type="ORF">LP43_0229</name>
</gene>
<keyword evidence="3 6" id="KW-0812">Transmembrane</keyword>
<protein>
    <recommendedName>
        <fullName evidence="9">ATP synthase protein I2</fullName>
    </recommendedName>
</protein>
<comment type="caution">
    <text evidence="7">The sequence shown here is derived from an EMBL/GenBank/DDBJ whole genome shotgun (WGS) entry which is preliminary data.</text>
</comment>
<comment type="subcellular location">
    <subcellularLocation>
        <location evidence="1">Cell membrane</location>
        <topology evidence="1">Multi-pass membrane protein</topology>
    </subcellularLocation>
</comment>
<evidence type="ECO:0000256" key="2">
    <source>
        <dbReference type="ARBA" id="ARBA00022475"/>
    </source>
</evidence>
<proteinExistence type="predicted"/>
<dbReference type="Proteomes" id="UP000029999">
    <property type="component" value="Unassembled WGS sequence"/>
</dbReference>
<dbReference type="GO" id="GO:0005886">
    <property type="term" value="C:plasma membrane"/>
    <property type="evidence" value="ECO:0007669"/>
    <property type="project" value="UniProtKB-SubCell"/>
</dbReference>
<dbReference type="AlphaFoldDB" id="A0A0A0BH25"/>
<keyword evidence="5 6" id="KW-0472">Membrane</keyword>
<feature type="transmembrane region" description="Helical" evidence="6">
    <location>
        <begin position="37"/>
        <end position="56"/>
    </location>
</feature>
<organism evidence="7 8">
    <name type="scientific">Methylophaga thiooxydans</name>
    <dbReference type="NCBI Taxonomy" id="392484"/>
    <lineage>
        <taxon>Bacteria</taxon>
        <taxon>Pseudomonadati</taxon>
        <taxon>Pseudomonadota</taxon>
        <taxon>Gammaproteobacteria</taxon>
        <taxon>Thiotrichales</taxon>
        <taxon>Piscirickettsiaceae</taxon>
        <taxon>Methylophaga</taxon>
    </lineage>
</organism>
<accession>A0A0A0BH25</accession>
<dbReference type="EMBL" id="JRQD01000001">
    <property type="protein sequence ID" value="KGM07813.1"/>
    <property type="molecule type" value="Genomic_DNA"/>
</dbReference>
<sequence>MEQLARLQPLKRIVKWQVITLVLMTILFAWWQGVEAALAAGFGAFIALSNTLLMIWHIRRAAETARADAGKNLSRAYRCVAERWLSTIVMFGTGIVLLALNITALIAGFIAAQLMLFMGHTNRA</sequence>
<evidence type="ECO:0000256" key="6">
    <source>
        <dbReference type="SAM" id="Phobius"/>
    </source>
</evidence>